<dbReference type="InterPro" id="IPR029058">
    <property type="entry name" value="AB_hydrolase_fold"/>
</dbReference>
<dbReference type="InterPro" id="IPR000073">
    <property type="entry name" value="AB_hydrolase_1"/>
</dbReference>
<dbReference type="EMBL" id="KN822207">
    <property type="protein sequence ID" value="KIM52575.1"/>
    <property type="molecule type" value="Genomic_DNA"/>
</dbReference>
<dbReference type="AlphaFoldDB" id="A0A0C3CVI4"/>
<evidence type="ECO:0000313" key="2">
    <source>
        <dbReference type="EMBL" id="KIM52575.1"/>
    </source>
</evidence>
<proteinExistence type="predicted"/>
<protein>
    <recommendedName>
        <fullName evidence="1">AB hydrolase-1 domain-containing protein</fullName>
    </recommendedName>
</protein>
<evidence type="ECO:0000259" key="1">
    <source>
        <dbReference type="Pfam" id="PF12697"/>
    </source>
</evidence>
<evidence type="ECO:0000313" key="3">
    <source>
        <dbReference type="Proteomes" id="UP000053989"/>
    </source>
</evidence>
<reference evidence="2 3" key="1">
    <citation type="submission" date="2014-04" db="EMBL/GenBank/DDBJ databases">
        <authorList>
            <consortium name="DOE Joint Genome Institute"/>
            <person name="Kuo A."/>
            <person name="Kohler A."/>
            <person name="Nagy L.G."/>
            <person name="Floudas D."/>
            <person name="Copeland A."/>
            <person name="Barry K.W."/>
            <person name="Cichocki N."/>
            <person name="Veneault-Fourrey C."/>
            <person name="LaButti K."/>
            <person name="Lindquist E.A."/>
            <person name="Lipzen A."/>
            <person name="Lundell T."/>
            <person name="Morin E."/>
            <person name="Murat C."/>
            <person name="Sun H."/>
            <person name="Tunlid A."/>
            <person name="Henrissat B."/>
            <person name="Grigoriev I.V."/>
            <person name="Hibbett D.S."/>
            <person name="Martin F."/>
            <person name="Nordberg H.P."/>
            <person name="Cantor M.N."/>
            <person name="Hua S.X."/>
        </authorList>
    </citation>
    <scope>NUCLEOTIDE SEQUENCE [LARGE SCALE GENOMIC DNA]</scope>
    <source>
        <strain evidence="2 3">Foug A</strain>
    </source>
</reference>
<dbReference type="Pfam" id="PF12697">
    <property type="entry name" value="Abhydrolase_6"/>
    <property type="match status" value="1"/>
</dbReference>
<name>A0A0C3CVI4_9AGAM</name>
<sequence>MSGIIKVEGNIEFYYEDSGTNGLDPSDYTTMVFIHGMGFNGSVFRRMFPFGPSHNYRLISLYRRGYAPSTPWTEAEIALYKSTDAEDGKKHLRLAGLQIARFLLQFAISQTIPKYNEERKIGGIHLVGWSLGTLYLQAILANLDGLATDELRVLEGYLRTILYFDTFSGVFAIHPPKPLGMDESYLTLPEQERWAYFNEYVRGFFAHRNRLSRDIADIEFGNFRTDKPLSLDDVTAEELEKMTSFEMYRTHDIGTIIMPPEALSSANRRALFDVEMAKYLPKVKIRFMCGTEGAGEFIYIMHELEKCLNEGPSAVFGDGAERARDFQFTYLERGNHFVFWDEPCWALEQLKECVEG</sequence>
<dbReference type="SUPFAM" id="SSF53474">
    <property type="entry name" value="alpha/beta-Hydrolases"/>
    <property type="match status" value="1"/>
</dbReference>
<dbReference type="Gene3D" id="3.40.50.1820">
    <property type="entry name" value="alpha/beta hydrolase"/>
    <property type="match status" value="1"/>
</dbReference>
<dbReference type="OrthoDB" id="3466517at2759"/>
<dbReference type="InParanoid" id="A0A0C3CVI4"/>
<accession>A0A0C3CVI4</accession>
<dbReference type="Proteomes" id="UP000053989">
    <property type="component" value="Unassembled WGS sequence"/>
</dbReference>
<gene>
    <name evidence="2" type="ORF">SCLCIDRAFT_1223648</name>
</gene>
<dbReference type="HOGENOM" id="CLU_045014_0_0_1"/>
<organism evidence="2 3">
    <name type="scientific">Scleroderma citrinum Foug A</name>
    <dbReference type="NCBI Taxonomy" id="1036808"/>
    <lineage>
        <taxon>Eukaryota</taxon>
        <taxon>Fungi</taxon>
        <taxon>Dikarya</taxon>
        <taxon>Basidiomycota</taxon>
        <taxon>Agaricomycotina</taxon>
        <taxon>Agaricomycetes</taxon>
        <taxon>Agaricomycetidae</taxon>
        <taxon>Boletales</taxon>
        <taxon>Sclerodermatineae</taxon>
        <taxon>Sclerodermataceae</taxon>
        <taxon>Scleroderma</taxon>
    </lineage>
</organism>
<keyword evidence="3" id="KW-1185">Reference proteome</keyword>
<reference evidence="3" key="2">
    <citation type="submission" date="2015-01" db="EMBL/GenBank/DDBJ databases">
        <title>Evolutionary Origins and Diversification of the Mycorrhizal Mutualists.</title>
        <authorList>
            <consortium name="DOE Joint Genome Institute"/>
            <consortium name="Mycorrhizal Genomics Consortium"/>
            <person name="Kohler A."/>
            <person name="Kuo A."/>
            <person name="Nagy L.G."/>
            <person name="Floudas D."/>
            <person name="Copeland A."/>
            <person name="Barry K.W."/>
            <person name="Cichocki N."/>
            <person name="Veneault-Fourrey C."/>
            <person name="LaButti K."/>
            <person name="Lindquist E.A."/>
            <person name="Lipzen A."/>
            <person name="Lundell T."/>
            <person name="Morin E."/>
            <person name="Murat C."/>
            <person name="Riley R."/>
            <person name="Ohm R."/>
            <person name="Sun H."/>
            <person name="Tunlid A."/>
            <person name="Henrissat B."/>
            <person name="Grigoriev I.V."/>
            <person name="Hibbett D.S."/>
            <person name="Martin F."/>
        </authorList>
    </citation>
    <scope>NUCLEOTIDE SEQUENCE [LARGE SCALE GENOMIC DNA]</scope>
    <source>
        <strain evidence="3">Foug A</strain>
    </source>
</reference>
<feature type="domain" description="AB hydrolase-1" evidence="1">
    <location>
        <begin position="31"/>
        <end position="343"/>
    </location>
</feature>